<evidence type="ECO:0000256" key="7">
    <source>
        <dbReference type="PIRSR" id="PIRSR621190-2"/>
    </source>
</evidence>
<feature type="binding site" evidence="7">
    <location>
        <position position="178"/>
    </location>
    <ligand>
        <name>Zn(2+)</name>
        <dbReference type="ChEBI" id="CHEBI:29105"/>
        <label>2</label>
        <note>catalytic</note>
    </ligand>
</feature>
<feature type="active site" evidence="6">
    <location>
        <position position="175"/>
    </location>
</feature>
<feature type="binding site" evidence="7">
    <location>
        <position position="99"/>
    </location>
    <ligand>
        <name>Ca(2+)</name>
        <dbReference type="ChEBI" id="CHEBI:29108"/>
        <label>2</label>
    </ligand>
</feature>
<protein>
    <recommendedName>
        <fullName evidence="8">Peptidase metallopeptidase domain-containing protein</fullName>
    </recommendedName>
</protein>
<reference evidence="9 10" key="1">
    <citation type="submission" date="2019-10" db="EMBL/GenBank/DDBJ databases">
        <authorList>
            <person name="Palmer J.M."/>
        </authorList>
    </citation>
    <scope>NUCLEOTIDE SEQUENCE [LARGE SCALE GENOMIC DNA]</scope>
    <source>
        <strain evidence="9 10">TWF718</strain>
    </source>
</reference>
<feature type="binding site" evidence="7">
    <location>
        <position position="192"/>
    </location>
    <ligand>
        <name>Zn(2+)</name>
        <dbReference type="ChEBI" id="CHEBI:29105"/>
        <label>2</label>
        <note>catalytic</note>
    </ligand>
</feature>
<feature type="binding site" evidence="7">
    <location>
        <position position="113"/>
    </location>
    <ligand>
        <name>Zn(2+)</name>
        <dbReference type="ChEBI" id="CHEBI:29105"/>
        <label>1</label>
    </ligand>
</feature>
<feature type="binding site" evidence="7">
    <location>
        <position position="174"/>
    </location>
    <ligand>
        <name>Zn(2+)</name>
        <dbReference type="ChEBI" id="CHEBI:29105"/>
        <label>2</label>
        <note>catalytic</note>
    </ligand>
</feature>
<evidence type="ECO:0000256" key="5">
    <source>
        <dbReference type="ARBA" id="ARBA00023049"/>
    </source>
</evidence>
<evidence type="ECO:0000256" key="3">
    <source>
        <dbReference type="ARBA" id="ARBA00022801"/>
    </source>
</evidence>
<dbReference type="InterPro" id="IPR006026">
    <property type="entry name" value="Peptidase_Metallo"/>
</dbReference>
<dbReference type="GO" id="GO:0008270">
    <property type="term" value="F:zinc ion binding"/>
    <property type="evidence" value="ECO:0007669"/>
    <property type="project" value="InterPro"/>
</dbReference>
<dbReference type="InterPro" id="IPR001818">
    <property type="entry name" value="Pept_M10_metallopeptidase"/>
</dbReference>
<dbReference type="Proteomes" id="UP001313282">
    <property type="component" value="Unassembled WGS sequence"/>
</dbReference>
<dbReference type="EMBL" id="JAVHNR010000008">
    <property type="protein sequence ID" value="KAK6334634.1"/>
    <property type="molecule type" value="Genomic_DNA"/>
</dbReference>
<gene>
    <name evidence="9" type="ORF">TWF718_010088</name>
</gene>
<evidence type="ECO:0000256" key="4">
    <source>
        <dbReference type="ARBA" id="ARBA00022833"/>
    </source>
</evidence>
<keyword evidence="4 7" id="KW-0862">Zinc</keyword>
<keyword evidence="3" id="KW-0378">Hydrolase</keyword>
<keyword evidence="2 7" id="KW-0479">Metal-binding</keyword>
<comment type="cofactor">
    <cofactor evidence="7">
        <name>Zn(2+)</name>
        <dbReference type="ChEBI" id="CHEBI:29105"/>
    </cofactor>
    <text evidence="7">Binds 2 Zn(2+) ions per subunit.</text>
</comment>
<evidence type="ECO:0000256" key="1">
    <source>
        <dbReference type="ARBA" id="ARBA00022670"/>
    </source>
</evidence>
<dbReference type="SUPFAM" id="SSF55486">
    <property type="entry name" value="Metalloproteases ('zincins'), catalytic domain"/>
    <property type="match status" value="1"/>
</dbReference>
<evidence type="ECO:0000256" key="2">
    <source>
        <dbReference type="ARBA" id="ARBA00022723"/>
    </source>
</evidence>
<comment type="caution">
    <text evidence="9">The sequence shown here is derived from an EMBL/GenBank/DDBJ whole genome shotgun (WGS) entry which is preliminary data.</text>
</comment>
<evidence type="ECO:0000256" key="6">
    <source>
        <dbReference type="PIRSR" id="PIRSR621190-1"/>
    </source>
</evidence>
<evidence type="ECO:0000313" key="10">
    <source>
        <dbReference type="Proteomes" id="UP001313282"/>
    </source>
</evidence>
<dbReference type="GO" id="GO:0006508">
    <property type="term" value="P:proteolysis"/>
    <property type="evidence" value="ECO:0007669"/>
    <property type="project" value="UniProtKB-KW"/>
</dbReference>
<evidence type="ECO:0000259" key="8">
    <source>
        <dbReference type="SMART" id="SM00235"/>
    </source>
</evidence>
<keyword evidence="10" id="KW-1185">Reference proteome</keyword>
<dbReference type="InterPro" id="IPR021190">
    <property type="entry name" value="Pept_M10A"/>
</dbReference>
<accession>A0AAN8RAT2</accession>
<dbReference type="SMART" id="SM00235">
    <property type="entry name" value="ZnMc"/>
    <property type="match status" value="1"/>
</dbReference>
<dbReference type="AlphaFoldDB" id="A0AAN8RAT2"/>
<name>A0AAN8RAT2_9PEZI</name>
<sequence>MSNPRAQYLQKRSPQLLCGGNHALPLSRHRQKRDDGIDDLQDSKVFFFTDRAIKWKLTGTIVGFDTPVMESIITKALAKWSAVSGLTFEKAPANADRDDFELKIDVSGPDVLDPEFPEQNDGSWIAANASWGPGISQRWVPVEKQVYSGYVKFNNTKTGPNNWNINQIHNVFLHEVGHALGLGHTLTKDAVMARLMAGGGGNVDLELKSEDIMRIQKYYKPAGQRKVRRKRYM</sequence>
<dbReference type="Pfam" id="PF00413">
    <property type="entry name" value="Peptidase_M10"/>
    <property type="match status" value="1"/>
</dbReference>
<dbReference type="GO" id="GO:0031012">
    <property type="term" value="C:extracellular matrix"/>
    <property type="evidence" value="ECO:0007669"/>
    <property type="project" value="InterPro"/>
</dbReference>
<feature type="domain" description="Peptidase metallopeptidase" evidence="8">
    <location>
        <begin position="51"/>
        <end position="221"/>
    </location>
</feature>
<dbReference type="Gene3D" id="3.40.390.10">
    <property type="entry name" value="Collagenase (Catalytic Domain)"/>
    <property type="match status" value="1"/>
</dbReference>
<keyword evidence="5" id="KW-0482">Metalloprotease</keyword>
<organism evidence="9 10">
    <name type="scientific">Orbilia javanica</name>
    <dbReference type="NCBI Taxonomy" id="47235"/>
    <lineage>
        <taxon>Eukaryota</taxon>
        <taxon>Fungi</taxon>
        <taxon>Dikarya</taxon>
        <taxon>Ascomycota</taxon>
        <taxon>Pezizomycotina</taxon>
        <taxon>Orbiliomycetes</taxon>
        <taxon>Orbiliales</taxon>
        <taxon>Orbiliaceae</taxon>
        <taxon>Orbilia</taxon>
    </lineage>
</organism>
<keyword evidence="1" id="KW-0645">Protease</keyword>
<dbReference type="PANTHER" id="PTHR10201">
    <property type="entry name" value="MATRIX METALLOPROTEINASE"/>
    <property type="match status" value="1"/>
</dbReference>
<dbReference type="PRINTS" id="PR00138">
    <property type="entry name" value="MATRIXIN"/>
</dbReference>
<dbReference type="InterPro" id="IPR024079">
    <property type="entry name" value="MetalloPept_cat_dom_sf"/>
</dbReference>
<feature type="binding site" evidence="7">
    <location>
        <position position="184"/>
    </location>
    <ligand>
        <name>Zn(2+)</name>
        <dbReference type="ChEBI" id="CHEBI:29105"/>
        <label>2</label>
        <note>catalytic</note>
    </ligand>
</feature>
<evidence type="ECO:0000313" key="9">
    <source>
        <dbReference type="EMBL" id="KAK6334634.1"/>
    </source>
</evidence>
<keyword evidence="7" id="KW-0106">Calcium</keyword>
<proteinExistence type="predicted"/>
<dbReference type="GO" id="GO:0004222">
    <property type="term" value="F:metalloendopeptidase activity"/>
    <property type="evidence" value="ECO:0007669"/>
    <property type="project" value="InterPro"/>
</dbReference>
<dbReference type="PANTHER" id="PTHR10201:SF323">
    <property type="entry name" value="MATRIX METALLOPROTEINASE-21"/>
    <property type="match status" value="1"/>
</dbReference>
<comment type="cofactor">
    <cofactor evidence="7">
        <name>Ca(2+)</name>
        <dbReference type="ChEBI" id="CHEBI:29108"/>
    </cofactor>
    <text evidence="7">Can bind about 5 Ca(2+) ions per subunit.</text>
</comment>